<feature type="domain" description="C2H2-type" evidence="7">
    <location>
        <begin position="138"/>
        <end position="165"/>
    </location>
</feature>
<feature type="domain" description="C2H2-type" evidence="7">
    <location>
        <begin position="278"/>
        <end position="306"/>
    </location>
</feature>
<feature type="domain" description="ZAD" evidence="8">
    <location>
        <begin position="4"/>
        <end position="78"/>
    </location>
</feature>
<keyword evidence="6" id="KW-0732">Signal</keyword>
<dbReference type="SUPFAM" id="SSF57716">
    <property type="entry name" value="Glucocorticoid receptor-like (DNA-binding domain)"/>
    <property type="match status" value="1"/>
</dbReference>
<dbReference type="GO" id="GO:0008270">
    <property type="term" value="F:zinc ion binding"/>
    <property type="evidence" value="ECO:0007669"/>
    <property type="project" value="UniProtKB-UniRule"/>
</dbReference>
<sequence length="332" mass="37906">MNENKCRICLVSTNLLLSLFHGSESTMISSKIMNLANIEIYPHDGLPATICVSCTQKLDECIEFINLCKKSDNDLRNKTSNVIVEEKNIGSKNNDSELKLSSKVICILDTEVTDVTQKVSAEDHTINTSEHRKLSQKQQCFTCGKLMSSRFRLKTHLATHIKEKQHSCTYCKKQFTIIENLNAHMRTHTGEKPYCCDTCGERFAQSSGLIVHKRKHTGQTPYQCVLCPRSFQTIGNFKYHIRVHTGERKFDCNTCGRAFITNGDLKQHIATHSGEKPHICSICGVRFSRASNLKRHVIFLHNEEKCLPCNYCPSKFARKIDLLKHEKCHRNK</sequence>
<dbReference type="OrthoDB" id="9411774at2759"/>
<dbReference type="GO" id="GO:0000122">
    <property type="term" value="P:negative regulation of transcription by RNA polymerase II"/>
    <property type="evidence" value="ECO:0007669"/>
    <property type="project" value="UniProtKB-ARBA"/>
</dbReference>
<dbReference type="PANTHER" id="PTHR23235">
    <property type="entry name" value="KRUEPPEL-LIKE TRANSCRIPTION FACTOR"/>
    <property type="match status" value="1"/>
</dbReference>
<feature type="domain" description="C2H2-type" evidence="7">
    <location>
        <begin position="222"/>
        <end position="249"/>
    </location>
</feature>
<dbReference type="PROSITE" id="PS50157">
    <property type="entry name" value="ZINC_FINGER_C2H2_2"/>
    <property type="match status" value="7"/>
</dbReference>
<feature type="chain" id="PRO_5045075377" evidence="6">
    <location>
        <begin position="26"/>
        <end position="332"/>
    </location>
</feature>
<evidence type="ECO:0000256" key="3">
    <source>
        <dbReference type="ARBA" id="ARBA00022833"/>
    </source>
</evidence>
<dbReference type="Gene3D" id="3.30.160.60">
    <property type="entry name" value="Classic Zinc Finger"/>
    <property type="match status" value="5"/>
</dbReference>
<evidence type="ECO:0000256" key="6">
    <source>
        <dbReference type="SAM" id="SignalP"/>
    </source>
</evidence>
<feature type="domain" description="C2H2-type" evidence="7">
    <location>
        <begin position="194"/>
        <end position="221"/>
    </location>
</feature>
<evidence type="ECO:0000313" key="10">
    <source>
        <dbReference type="RefSeq" id="XP_023939939.2"/>
    </source>
</evidence>
<feature type="domain" description="C2H2-type" evidence="7">
    <location>
        <begin position="166"/>
        <end position="193"/>
    </location>
</feature>
<dbReference type="GO" id="GO:0005634">
    <property type="term" value="C:nucleus"/>
    <property type="evidence" value="ECO:0007669"/>
    <property type="project" value="UniProtKB-SubCell"/>
</dbReference>
<feature type="signal peptide" evidence="6">
    <location>
        <begin position="1"/>
        <end position="25"/>
    </location>
</feature>
<dbReference type="AlphaFoldDB" id="A0A6J1MZB6"/>
<keyword evidence="2 4" id="KW-0863">Zinc-finger</keyword>
<evidence type="ECO:0000256" key="2">
    <source>
        <dbReference type="ARBA" id="ARBA00022771"/>
    </source>
</evidence>
<protein>
    <submittedName>
        <fullName evidence="10">Zinc finger protein 239-like</fullName>
    </submittedName>
</protein>
<dbReference type="PROSITE" id="PS00028">
    <property type="entry name" value="ZINC_FINGER_C2H2_1"/>
    <property type="match status" value="7"/>
</dbReference>
<evidence type="ECO:0000256" key="5">
    <source>
        <dbReference type="PROSITE-ProRule" id="PRU01263"/>
    </source>
</evidence>
<evidence type="ECO:0000259" key="7">
    <source>
        <dbReference type="PROSITE" id="PS50157"/>
    </source>
</evidence>
<feature type="domain" description="C2H2-type" evidence="7">
    <location>
        <begin position="250"/>
        <end position="277"/>
    </location>
</feature>
<keyword evidence="1 5" id="KW-0479">Metal-binding</keyword>
<dbReference type="KEGG" id="bany:112047160"/>
<dbReference type="GeneID" id="112047160"/>
<accession>A0A6J1MZB6</accession>
<feature type="domain" description="C2H2-type" evidence="7">
    <location>
        <begin position="307"/>
        <end position="332"/>
    </location>
</feature>
<dbReference type="PROSITE" id="PS51915">
    <property type="entry name" value="ZAD"/>
    <property type="match status" value="1"/>
</dbReference>
<proteinExistence type="predicted"/>
<keyword evidence="9" id="KW-1185">Reference proteome</keyword>
<feature type="binding site" evidence="5">
    <location>
        <position position="54"/>
    </location>
    <ligand>
        <name>Zn(2+)</name>
        <dbReference type="ChEBI" id="CHEBI:29105"/>
    </ligand>
</feature>
<organism evidence="9 10">
    <name type="scientific">Bicyclus anynana</name>
    <name type="common">Squinting bush brown butterfly</name>
    <dbReference type="NCBI Taxonomy" id="110368"/>
    <lineage>
        <taxon>Eukaryota</taxon>
        <taxon>Metazoa</taxon>
        <taxon>Ecdysozoa</taxon>
        <taxon>Arthropoda</taxon>
        <taxon>Hexapoda</taxon>
        <taxon>Insecta</taxon>
        <taxon>Pterygota</taxon>
        <taxon>Neoptera</taxon>
        <taxon>Endopterygota</taxon>
        <taxon>Lepidoptera</taxon>
        <taxon>Glossata</taxon>
        <taxon>Ditrysia</taxon>
        <taxon>Papilionoidea</taxon>
        <taxon>Nymphalidae</taxon>
        <taxon>Satyrinae</taxon>
        <taxon>Satyrini</taxon>
        <taxon>Mycalesina</taxon>
        <taxon>Bicyclus</taxon>
    </lineage>
</organism>
<dbReference type="GO" id="GO:0000981">
    <property type="term" value="F:DNA-binding transcription factor activity, RNA polymerase II-specific"/>
    <property type="evidence" value="ECO:0007669"/>
    <property type="project" value="TreeGrafter"/>
</dbReference>
<dbReference type="SMART" id="SM00355">
    <property type="entry name" value="ZnF_C2H2"/>
    <property type="match status" value="7"/>
</dbReference>
<evidence type="ECO:0000256" key="4">
    <source>
        <dbReference type="PROSITE-ProRule" id="PRU00042"/>
    </source>
</evidence>
<dbReference type="InterPro" id="IPR013087">
    <property type="entry name" value="Znf_C2H2_type"/>
</dbReference>
<dbReference type="Proteomes" id="UP001652582">
    <property type="component" value="Chromosome 20"/>
</dbReference>
<dbReference type="Gene3D" id="3.40.1800.20">
    <property type="match status" value="1"/>
</dbReference>
<evidence type="ECO:0000256" key="1">
    <source>
        <dbReference type="ARBA" id="ARBA00022723"/>
    </source>
</evidence>
<dbReference type="SMART" id="SM00868">
    <property type="entry name" value="zf-AD"/>
    <property type="match status" value="1"/>
</dbReference>
<dbReference type="Pfam" id="PF13912">
    <property type="entry name" value="zf-C2H2_6"/>
    <property type="match status" value="1"/>
</dbReference>
<dbReference type="Pfam" id="PF00096">
    <property type="entry name" value="zf-C2H2"/>
    <property type="match status" value="4"/>
</dbReference>
<reference evidence="10" key="1">
    <citation type="submission" date="2025-08" db="UniProtKB">
        <authorList>
            <consortium name="RefSeq"/>
        </authorList>
    </citation>
    <scope>IDENTIFICATION</scope>
</reference>
<keyword evidence="3 5" id="KW-0862">Zinc</keyword>
<feature type="binding site" evidence="5">
    <location>
        <position position="6"/>
    </location>
    <ligand>
        <name>Zn(2+)</name>
        <dbReference type="ChEBI" id="CHEBI:29105"/>
    </ligand>
</feature>
<dbReference type="SUPFAM" id="SSF57667">
    <property type="entry name" value="beta-beta-alpha zinc fingers"/>
    <property type="match status" value="4"/>
</dbReference>
<dbReference type="InterPro" id="IPR036236">
    <property type="entry name" value="Znf_C2H2_sf"/>
</dbReference>
<dbReference type="RefSeq" id="XP_023939939.2">
    <property type="nucleotide sequence ID" value="XM_024084171.2"/>
</dbReference>
<dbReference type="InterPro" id="IPR012934">
    <property type="entry name" value="Znf_AD"/>
</dbReference>
<name>A0A6J1MZB6_BICAN</name>
<dbReference type="Pfam" id="PF07776">
    <property type="entry name" value="zf-AD"/>
    <property type="match status" value="1"/>
</dbReference>
<evidence type="ECO:0000313" key="9">
    <source>
        <dbReference type="Proteomes" id="UP001652582"/>
    </source>
</evidence>
<evidence type="ECO:0000259" key="8">
    <source>
        <dbReference type="PROSITE" id="PS51915"/>
    </source>
</evidence>
<feature type="binding site" evidence="5">
    <location>
        <position position="51"/>
    </location>
    <ligand>
        <name>Zn(2+)</name>
        <dbReference type="ChEBI" id="CHEBI:29105"/>
    </ligand>
</feature>
<feature type="binding site" evidence="5">
    <location>
        <position position="9"/>
    </location>
    <ligand>
        <name>Zn(2+)</name>
        <dbReference type="ChEBI" id="CHEBI:29105"/>
    </ligand>
</feature>
<dbReference type="GO" id="GO:0000977">
    <property type="term" value="F:RNA polymerase II transcription regulatory region sequence-specific DNA binding"/>
    <property type="evidence" value="ECO:0007669"/>
    <property type="project" value="TreeGrafter"/>
</dbReference>
<gene>
    <name evidence="10" type="primary">LOC112047160</name>
</gene>